<evidence type="ECO:0000313" key="2">
    <source>
        <dbReference type="EMBL" id="HCD1254915.1"/>
    </source>
</evidence>
<protein>
    <submittedName>
        <fullName evidence="2">Uncharacterized protein</fullName>
    </submittedName>
</protein>
<evidence type="ECO:0000313" key="3">
    <source>
        <dbReference type="Proteomes" id="UP000862426"/>
    </source>
</evidence>
<feature type="region of interest" description="Disordered" evidence="1">
    <location>
        <begin position="89"/>
        <end position="108"/>
    </location>
</feature>
<evidence type="ECO:0000256" key="1">
    <source>
        <dbReference type="SAM" id="MobiDB-lite"/>
    </source>
</evidence>
<gene>
    <name evidence="2" type="ORF">JD854_RS07555</name>
</gene>
<proteinExistence type="predicted"/>
<accession>A0A9C7V2R8</accession>
<organism evidence="2 3">
    <name type="scientific">Citrobacter amalonaticus</name>
    <dbReference type="NCBI Taxonomy" id="35703"/>
    <lineage>
        <taxon>Bacteria</taxon>
        <taxon>Pseudomonadati</taxon>
        <taxon>Pseudomonadota</taxon>
        <taxon>Gammaproteobacteria</taxon>
        <taxon>Enterobacterales</taxon>
        <taxon>Enterobacteriaceae</taxon>
        <taxon>Citrobacter</taxon>
    </lineage>
</organism>
<dbReference type="EMBL" id="DACYAJ020000007">
    <property type="protein sequence ID" value="HCD1254915.1"/>
    <property type="molecule type" value="Genomic_DNA"/>
</dbReference>
<sequence length="108" mass="12241">MSHNIFIAEFDDGLRMYGINDGTACHMHAFLFQTQAQVEHWLGSGDRDTRKLPVMPENASLTEENVTIGPDETWAFRSQASRTAQWITGPLEHDSESWEDQSVYGHST</sequence>
<comment type="caution">
    <text evidence="2">The sequence shown here is derived from an EMBL/GenBank/DDBJ whole genome shotgun (WGS) entry which is preliminary data.</text>
</comment>
<reference evidence="2" key="1">
    <citation type="journal article" date="2018" name="Genome Biol.">
        <title>SKESA: strategic k-mer extension for scrupulous assemblies.</title>
        <authorList>
            <person name="Souvorov A."/>
            <person name="Agarwala R."/>
            <person name="Lipman D.J."/>
        </authorList>
    </citation>
    <scope>NUCLEOTIDE SEQUENCE</scope>
    <source>
        <strain evidence="2">CAV1698</strain>
    </source>
</reference>
<name>A0A9C7V2R8_CITAM</name>
<reference evidence="2" key="2">
    <citation type="submission" date="2022-05" db="EMBL/GenBank/DDBJ databases">
        <authorList>
            <consortium name="NCBI Pathogen Detection Project"/>
        </authorList>
    </citation>
    <scope>NUCLEOTIDE SEQUENCE</scope>
    <source>
        <strain evidence="2">CAV1698</strain>
    </source>
</reference>
<dbReference type="AlphaFoldDB" id="A0A9C7V2R8"/>
<dbReference type="Proteomes" id="UP000862426">
    <property type="component" value="Unassembled WGS sequence"/>
</dbReference>